<proteinExistence type="predicted"/>
<reference evidence="2 3" key="1">
    <citation type="submission" date="2015-10" db="EMBL/GenBank/DDBJ databases">
        <title>Metagenome-Assembled Genomes uncover a global brackish microbiome.</title>
        <authorList>
            <person name="Hugerth L.W."/>
            <person name="Larsson J."/>
            <person name="Alneberg J."/>
            <person name="Lindh M.V."/>
            <person name="Legrand C."/>
            <person name="Pinhassi J."/>
            <person name="Andersson A.F."/>
        </authorList>
    </citation>
    <scope>NUCLEOTIDE SEQUENCE [LARGE SCALE GENOMIC DNA]</scope>
    <source>
        <strain evidence="2">BACL6 MAG-120924-bin43</strain>
    </source>
</reference>
<keyword evidence="1" id="KW-0472">Membrane</keyword>
<name>A0A0R2QH29_9ACTN</name>
<feature type="transmembrane region" description="Helical" evidence="1">
    <location>
        <begin position="16"/>
        <end position="35"/>
    </location>
</feature>
<dbReference type="Proteomes" id="UP000051017">
    <property type="component" value="Unassembled WGS sequence"/>
</dbReference>
<comment type="caution">
    <text evidence="2">The sequence shown here is derived from an EMBL/GenBank/DDBJ whole genome shotgun (WGS) entry which is preliminary data.</text>
</comment>
<evidence type="ECO:0000256" key="1">
    <source>
        <dbReference type="SAM" id="Phobius"/>
    </source>
</evidence>
<feature type="transmembrane region" description="Helical" evidence="1">
    <location>
        <begin position="269"/>
        <end position="292"/>
    </location>
</feature>
<dbReference type="EMBL" id="LIBJ01000011">
    <property type="protein sequence ID" value="KRO49429.1"/>
    <property type="molecule type" value="Genomic_DNA"/>
</dbReference>
<gene>
    <name evidence="2" type="ORF">ABR75_02085</name>
</gene>
<protein>
    <submittedName>
        <fullName evidence="2">Uncharacterized protein</fullName>
    </submittedName>
</protein>
<keyword evidence="1" id="KW-1133">Transmembrane helix</keyword>
<evidence type="ECO:0000313" key="2">
    <source>
        <dbReference type="EMBL" id="KRO49429.1"/>
    </source>
</evidence>
<sequence>MSSLPAKSATRNSSSLAWFVVVVAGLVVLAIVSGLQLSARLGAGQDVLDGARPLFTEERIVGDRVGITMIGNVADMVDPIIDAKGGAAGEVGDLVGLVAGATGLPQADVLAALKANFPHTYHLLLALPLDQVSAEIPDLLTFVSKNSQVGDENAVLGAIAATTPRLAQAITNLMVVTENWRDVAGTDGVLRFDGVTEVNSVPEIRGLFEDDVVTGVETVASDFRGLDEPAPKVGLIALILTVIGVIVVLFGLVMMGLTRTNAYGSQVHIFGWSVVTLVGILVAGGVLVLGLFPRLDGGQRVLDGLRPAFVEERVAGMEAGVTIVSNIAAMADPIVDVEGGAAGEVGALVGLVAGATGLAPADVLVAVETNFPHVYHLLLALPLDAVSAEIPGLLTFVAENSEVGDANAVLEAVAATTPRLAQAITNLLVVTGGFREIPGIAPLTRFDGSPVRSIPELTDYFNDDVVAGVRAVAADYRTLDTTAPPIDMFPPLLLVVGILVIIYGGAMLMLTRANTPRRIKLVGGTPNKS</sequence>
<organism evidence="2 3">
    <name type="scientific">Acidimicrobiia bacterium BACL6 MAG-120924-bin43</name>
    <dbReference type="NCBI Taxonomy" id="1655583"/>
    <lineage>
        <taxon>Bacteria</taxon>
        <taxon>Bacillati</taxon>
        <taxon>Actinomycetota</taxon>
        <taxon>Acidimicrobiia</taxon>
        <taxon>acIV cluster</taxon>
    </lineage>
</organism>
<dbReference type="AlphaFoldDB" id="A0A0R2QH29"/>
<feature type="transmembrane region" description="Helical" evidence="1">
    <location>
        <begin position="492"/>
        <end position="510"/>
    </location>
</feature>
<evidence type="ECO:0000313" key="3">
    <source>
        <dbReference type="Proteomes" id="UP000051017"/>
    </source>
</evidence>
<feature type="transmembrane region" description="Helical" evidence="1">
    <location>
        <begin position="233"/>
        <end position="257"/>
    </location>
</feature>
<keyword evidence="1" id="KW-0812">Transmembrane</keyword>
<accession>A0A0R2QH29</accession>